<dbReference type="GO" id="GO:0005524">
    <property type="term" value="F:ATP binding"/>
    <property type="evidence" value="ECO:0007669"/>
    <property type="project" value="InterPro"/>
</dbReference>
<dbReference type="Proteomes" id="UP000253094">
    <property type="component" value="Unassembled WGS sequence"/>
</dbReference>
<dbReference type="PANTHER" id="PTHR42926">
    <property type="match status" value="1"/>
</dbReference>
<dbReference type="InterPro" id="IPR027417">
    <property type="entry name" value="P-loop_NTPase"/>
</dbReference>
<dbReference type="EMBL" id="QOIL01000002">
    <property type="protein sequence ID" value="RCG32442.1"/>
    <property type="molecule type" value="Genomic_DNA"/>
</dbReference>
<dbReference type="NCBIfam" id="NF006799">
    <property type="entry name" value="PRK09302.1"/>
    <property type="match status" value="1"/>
</dbReference>
<keyword evidence="4" id="KW-0677">Repeat</keyword>
<feature type="domain" description="KaiC" evidence="7">
    <location>
        <begin position="8"/>
        <end position="251"/>
    </location>
</feature>
<feature type="domain" description="KaiC" evidence="7">
    <location>
        <begin position="252"/>
        <end position="481"/>
    </location>
</feature>
<dbReference type="Gene3D" id="3.40.50.300">
    <property type="entry name" value="P-loop containing nucleotide triphosphate hydrolases"/>
    <property type="match status" value="2"/>
</dbReference>
<dbReference type="InterPro" id="IPR014774">
    <property type="entry name" value="KaiC-like_dom"/>
</dbReference>
<sequence>MTGGDAIKRVPTGINGFDQIALGGLPACRSTLVSGTTGSGKTLFAVEFLARGITTFDEPGVFVTFEETSADIRRNSASLGFTIDRWEGAGKWAFVDVSASLGEEESAVGAYDFGALLSRVGHAVRRTGARRVAVDSLGSIFLRFADVGIVRHELARIAGALEELGVTSVVTAERPEEYDGVTRYGVEEFVFDNVMILRNVLRRQRRSRTIEIVKFRGAQHRTGEWVFTIDGREGIVVVPIAFLASRETASSARVSSGNAELDRMCGGGFFRDGIVLVSGPSGAGKTLTGLAFTAAGVAAGERCLHWSFDETREQLVRNAGGWNLDLAAMEASGLLRIVSGYPEAASLEDHFLEIRRAVEEFAPARLVVDPLSALERVASPKALLDFVLALTAILRRREITTLYVSAPGGRFTPVDPPVIAGLVDISIMFRYTERDDEIRRAIAVLQSRGSAHDHRIRDVTIDGTGMHIGEGMRNGTPDGAK</sequence>
<dbReference type="Pfam" id="PF06745">
    <property type="entry name" value="ATPase"/>
    <property type="match status" value="2"/>
</dbReference>
<accession>A0A367FRH8</accession>
<keyword evidence="6" id="KW-0378">Hydrolase</keyword>
<proteinExistence type="predicted"/>
<gene>
    <name evidence="8" type="ORF">DQ384_02745</name>
</gene>
<evidence type="ECO:0000256" key="1">
    <source>
        <dbReference type="ARBA" id="ARBA00012513"/>
    </source>
</evidence>
<name>A0A367FRH8_9ACTN</name>
<dbReference type="RefSeq" id="WP_114027080.1">
    <property type="nucleotide sequence ID" value="NZ_QOIL01000002.1"/>
</dbReference>
<dbReference type="AlphaFoldDB" id="A0A367FRH8"/>
<evidence type="ECO:0000313" key="9">
    <source>
        <dbReference type="Proteomes" id="UP000253094"/>
    </source>
</evidence>
<dbReference type="PROSITE" id="PS51146">
    <property type="entry name" value="KAIC"/>
    <property type="match status" value="2"/>
</dbReference>
<protein>
    <recommendedName>
        <fullName evidence="1">non-specific serine/threonine protein kinase</fullName>
        <ecNumber evidence="1">2.7.11.1</ecNumber>
    </recommendedName>
</protein>
<reference evidence="8 9" key="1">
    <citation type="submission" date="2018-06" db="EMBL/GenBank/DDBJ databases">
        <title>Sphaerisporangium craniellae sp. nov., isolated from a marine sponge in the South China Sea.</title>
        <authorList>
            <person name="Li L."/>
        </authorList>
    </citation>
    <scope>NUCLEOTIDE SEQUENCE [LARGE SCALE GENOMIC DNA]</scope>
    <source>
        <strain evidence="8 9">CCTCC AA 208026</strain>
    </source>
</reference>
<dbReference type="InterPro" id="IPR030665">
    <property type="entry name" value="KaiC"/>
</dbReference>
<keyword evidence="9" id="KW-1185">Reference proteome</keyword>
<dbReference type="EC" id="2.7.11.1" evidence="1"/>
<keyword evidence="3" id="KW-0808">Transferase</keyword>
<keyword evidence="5" id="KW-0418">Kinase</keyword>
<keyword evidence="2" id="KW-0597">Phosphoprotein</keyword>
<evidence type="ECO:0000256" key="2">
    <source>
        <dbReference type="ARBA" id="ARBA00022553"/>
    </source>
</evidence>
<dbReference type="GO" id="GO:0004674">
    <property type="term" value="F:protein serine/threonine kinase activity"/>
    <property type="evidence" value="ECO:0007669"/>
    <property type="project" value="UniProtKB-EC"/>
</dbReference>
<dbReference type="InterPro" id="IPR010624">
    <property type="entry name" value="KaiC_dom"/>
</dbReference>
<evidence type="ECO:0000313" key="8">
    <source>
        <dbReference type="EMBL" id="RCG32442.1"/>
    </source>
</evidence>
<dbReference type="GO" id="GO:0016787">
    <property type="term" value="F:hydrolase activity"/>
    <property type="evidence" value="ECO:0007669"/>
    <property type="project" value="UniProtKB-KW"/>
</dbReference>
<dbReference type="OrthoDB" id="9783783at2"/>
<evidence type="ECO:0000259" key="7">
    <source>
        <dbReference type="PROSITE" id="PS51146"/>
    </source>
</evidence>
<evidence type="ECO:0000256" key="6">
    <source>
        <dbReference type="ARBA" id="ARBA00022801"/>
    </source>
</evidence>
<evidence type="ECO:0000256" key="3">
    <source>
        <dbReference type="ARBA" id="ARBA00022679"/>
    </source>
</evidence>
<dbReference type="SUPFAM" id="SSF52540">
    <property type="entry name" value="P-loop containing nucleoside triphosphate hydrolases"/>
    <property type="match status" value="2"/>
</dbReference>
<comment type="caution">
    <text evidence="8">The sequence shown here is derived from an EMBL/GenBank/DDBJ whole genome shotgun (WGS) entry which is preliminary data.</text>
</comment>
<dbReference type="PANTHER" id="PTHR42926:SF1">
    <property type="entry name" value="CIRCADIAN CLOCK OSCILLATOR PROTEIN KAIC 1"/>
    <property type="match status" value="1"/>
</dbReference>
<organism evidence="8 9">
    <name type="scientific">Sphaerisporangium album</name>
    <dbReference type="NCBI Taxonomy" id="509200"/>
    <lineage>
        <taxon>Bacteria</taxon>
        <taxon>Bacillati</taxon>
        <taxon>Actinomycetota</taxon>
        <taxon>Actinomycetes</taxon>
        <taxon>Streptosporangiales</taxon>
        <taxon>Streptosporangiaceae</taxon>
        <taxon>Sphaerisporangium</taxon>
    </lineage>
</organism>
<evidence type="ECO:0000256" key="4">
    <source>
        <dbReference type="ARBA" id="ARBA00022737"/>
    </source>
</evidence>
<dbReference type="InterPro" id="IPR051347">
    <property type="entry name" value="Circadian_clock_KaiC-rel"/>
</dbReference>
<dbReference type="PIRSF" id="PIRSF039117">
    <property type="entry name" value="KaiC"/>
    <property type="match status" value="1"/>
</dbReference>
<evidence type="ECO:0000256" key="5">
    <source>
        <dbReference type="ARBA" id="ARBA00022777"/>
    </source>
</evidence>